<organism evidence="1 2">
    <name type="scientific">Cirrhinus molitorella</name>
    <name type="common">mud carp</name>
    <dbReference type="NCBI Taxonomy" id="172907"/>
    <lineage>
        <taxon>Eukaryota</taxon>
        <taxon>Metazoa</taxon>
        <taxon>Chordata</taxon>
        <taxon>Craniata</taxon>
        <taxon>Vertebrata</taxon>
        <taxon>Euteleostomi</taxon>
        <taxon>Actinopterygii</taxon>
        <taxon>Neopterygii</taxon>
        <taxon>Teleostei</taxon>
        <taxon>Ostariophysi</taxon>
        <taxon>Cypriniformes</taxon>
        <taxon>Cyprinidae</taxon>
        <taxon>Labeoninae</taxon>
        <taxon>Labeonini</taxon>
        <taxon>Cirrhinus</taxon>
    </lineage>
</organism>
<evidence type="ECO:0000313" key="1">
    <source>
        <dbReference type="EMBL" id="KAL1271706.1"/>
    </source>
</evidence>
<dbReference type="Proteomes" id="UP001558613">
    <property type="component" value="Unassembled WGS sequence"/>
</dbReference>
<evidence type="ECO:0000313" key="2">
    <source>
        <dbReference type="Proteomes" id="UP001558613"/>
    </source>
</evidence>
<dbReference type="EMBL" id="JAYMGO010000007">
    <property type="protein sequence ID" value="KAL1271706.1"/>
    <property type="molecule type" value="Genomic_DNA"/>
</dbReference>
<gene>
    <name evidence="1" type="ORF">QQF64_030722</name>
</gene>
<comment type="caution">
    <text evidence="1">The sequence shown here is derived from an EMBL/GenBank/DDBJ whole genome shotgun (WGS) entry which is preliminary data.</text>
</comment>
<protein>
    <submittedName>
        <fullName evidence="1">Uncharacterized protein</fullName>
    </submittedName>
</protein>
<reference evidence="1 2" key="1">
    <citation type="submission" date="2023-09" db="EMBL/GenBank/DDBJ databases">
        <authorList>
            <person name="Wang M."/>
        </authorList>
    </citation>
    <scope>NUCLEOTIDE SEQUENCE [LARGE SCALE GENOMIC DNA]</scope>
    <source>
        <strain evidence="1">GT-2023</strain>
        <tissue evidence="1">Liver</tissue>
    </source>
</reference>
<proteinExistence type="predicted"/>
<accession>A0ABR3N4C8</accession>
<keyword evidence="2" id="KW-1185">Reference proteome</keyword>
<sequence>MCAKGERGSNKQLLSKNNVIKGCAFPGRSREERVSRRVLHDRAHASTCGAACEKERNYYYLEEALGVE</sequence>
<name>A0ABR3N4C8_9TELE</name>